<dbReference type="Proteomes" id="UP001231189">
    <property type="component" value="Unassembled WGS sequence"/>
</dbReference>
<dbReference type="GO" id="GO:0009611">
    <property type="term" value="P:response to wounding"/>
    <property type="evidence" value="ECO:0007669"/>
    <property type="project" value="InterPro"/>
</dbReference>
<dbReference type="Pfam" id="PF01926">
    <property type="entry name" value="MMR_HSR1"/>
    <property type="match status" value="1"/>
</dbReference>
<feature type="domain" description="EngB-type G" evidence="11">
    <location>
        <begin position="423"/>
        <end position="598"/>
    </location>
</feature>
<keyword evidence="7" id="KW-0460">Magnesium</keyword>
<dbReference type="Pfam" id="PF00280">
    <property type="entry name" value="potato_inhibit"/>
    <property type="match status" value="1"/>
</dbReference>
<comment type="similarity">
    <text evidence="3">Belongs to the TRAFAC class TrmE-Era-EngA-EngB-Septin-like GTPase superfamily. EngB GTPase family.</text>
</comment>
<dbReference type="PROSITE" id="PS00285">
    <property type="entry name" value="POTATO_INHIBITOR"/>
    <property type="match status" value="1"/>
</dbReference>
<evidence type="ECO:0000256" key="5">
    <source>
        <dbReference type="ARBA" id="ARBA00022723"/>
    </source>
</evidence>
<feature type="compositionally biased region" description="Basic and acidic residues" evidence="10">
    <location>
        <begin position="134"/>
        <end position="147"/>
    </location>
</feature>
<name>A0AAD8W6Q0_LOLMU</name>
<keyword evidence="6" id="KW-0547">Nucleotide-binding</keyword>
<sequence length="654" mass="73278">MPLRVRLKWQQTSTASQLSTKRNLGCGGGGTGMAGGKMRNRRDDAKERGGNRSGGRDSGEREERSGRGRGGMEQKRWRSEAGSQGDARRSASGFDSRKRKFDHDSGYGGDNDASYSTSRTTRKYPSTGTRGKFSAREGDGFKPRRSEGGGFKPRGSGGDGFKLRRSEGDGFKPRRSEGDGFKPRGSEGGDFRPMRRSSSKVSGTGRGDKGRSMLCMNSQASKWKKFDKDIRADRRNDADLDEHVAGSRKSDESGQMTEEKPRARPTRVLDKTGKKLRVFKKDSVSDSEEVAPPKKRKRMKLDRYDTSNKRIEDATPKEDVCIAEKTPEKSTPEPEETEMSINAKFRDVQPSSSILSYVEDNLLGRRRLIDIKNAGYNTKLSAPLDNVPFSTRIERDRIEDSVFRNHLDFFAAAKIPSSFPPPTLPEIAFAGVSNVGKSSLLNALTRQWGIVRTSDKPGLTQSINFFKLASKLCLVDLPGYGFAYAKDEVKESWQELVKEYVSNRVGLDRVCLLVHTKRGMKPLDYELIDLMERYKTPYQIVLTKTDLVFPIDVARRAMEIQESLKKNKSVVKPVYRSSSPMETAMKKMKMSWPEVVGWHVMPAVSKIHADRPDLEIEVHRNGNRVPLEHNMKRVRVFTTTGGHDGIVARMPVVG</sequence>
<dbReference type="CDD" id="cd01876">
    <property type="entry name" value="YihA_EngB"/>
    <property type="match status" value="1"/>
</dbReference>
<comment type="similarity">
    <text evidence="2">Belongs to the protease inhibitor I13 (potato type I serine protease inhibitor) family.</text>
</comment>
<dbReference type="SUPFAM" id="SSF54654">
    <property type="entry name" value="CI-2 family of serine protease inhibitors"/>
    <property type="match status" value="1"/>
</dbReference>
<comment type="caution">
    <text evidence="12">The sequence shown here is derived from an EMBL/GenBank/DDBJ whole genome shotgun (WGS) entry which is preliminary data.</text>
</comment>
<comment type="cofactor">
    <cofactor evidence="1">
        <name>Mg(2+)</name>
        <dbReference type="ChEBI" id="CHEBI:18420"/>
    </cofactor>
</comment>
<dbReference type="GO" id="GO:0046872">
    <property type="term" value="F:metal ion binding"/>
    <property type="evidence" value="ECO:0007669"/>
    <property type="project" value="UniProtKB-KW"/>
</dbReference>
<accession>A0AAD8W6Q0</accession>
<evidence type="ECO:0000256" key="8">
    <source>
        <dbReference type="ARBA" id="ARBA00022900"/>
    </source>
</evidence>
<dbReference type="GO" id="GO:0004867">
    <property type="term" value="F:serine-type endopeptidase inhibitor activity"/>
    <property type="evidence" value="ECO:0007669"/>
    <property type="project" value="UniProtKB-KW"/>
</dbReference>
<evidence type="ECO:0000256" key="1">
    <source>
        <dbReference type="ARBA" id="ARBA00001946"/>
    </source>
</evidence>
<keyword evidence="8" id="KW-0722">Serine protease inhibitor</keyword>
<dbReference type="InterPro" id="IPR036354">
    <property type="entry name" value="Prot_inh_pot1_sf"/>
</dbReference>
<feature type="compositionally biased region" description="Basic and acidic residues" evidence="10">
    <location>
        <begin position="41"/>
        <end position="79"/>
    </location>
</feature>
<dbReference type="EMBL" id="JAUUTY010000004">
    <property type="protein sequence ID" value="KAK1643084.1"/>
    <property type="molecule type" value="Genomic_DNA"/>
</dbReference>
<protein>
    <recommendedName>
        <fullName evidence="11">EngB-type G domain-containing protein</fullName>
    </recommendedName>
</protein>
<dbReference type="SUPFAM" id="SSF52540">
    <property type="entry name" value="P-loop containing nucleoside triphosphate hydrolases"/>
    <property type="match status" value="1"/>
</dbReference>
<dbReference type="PROSITE" id="PS51706">
    <property type="entry name" value="G_ENGB"/>
    <property type="match status" value="1"/>
</dbReference>
<dbReference type="InterPro" id="IPR027417">
    <property type="entry name" value="P-loop_NTPase"/>
</dbReference>
<dbReference type="InterPro" id="IPR006073">
    <property type="entry name" value="GTP-bd"/>
</dbReference>
<reference evidence="12" key="1">
    <citation type="submission" date="2023-07" db="EMBL/GenBank/DDBJ databases">
        <title>A chromosome-level genome assembly of Lolium multiflorum.</title>
        <authorList>
            <person name="Chen Y."/>
            <person name="Copetti D."/>
            <person name="Kolliker R."/>
            <person name="Studer B."/>
        </authorList>
    </citation>
    <scope>NUCLEOTIDE SEQUENCE</scope>
    <source>
        <strain evidence="12">02402/16</strain>
        <tissue evidence="12">Leaf</tissue>
    </source>
</reference>
<dbReference type="InterPro" id="IPR019987">
    <property type="entry name" value="GTP-bd_ribosome_bio_YsxC"/>
</dbReference>
<keyword evidence="4" id="KW-0646">Protease inhibitor</keyword>
<evidence type="ECO:0000256" key="10">
    <source>
        <dbReference type="SAM" id="MobiDB-lite"/>
    </source>
</evidence>
<dbReference type="NCBIfam" id="TIGR03598">
    <property type="entry name" value="GTPase_YsxC"/>
    <property type="match status" value="1"/>
</dbReference>
<dbReference type="HAMAP" id="MF_00321">
    <property type="entry name" value="GTPase_EngB"/>
    <property type="match status" value="1"/>
</dbReference>
<keyword evidence="5" id="KW-0479">Metal-binding</keyword>
<feature type="region of interest" description="Disordered" evidence="10">
    <location>
        <begin position="1"/>
        <end position="273"/>
    </location>
</feature>
<evidence type="ECO:0000256" key="3">
    <source>
        <dbReference type="ARBA" id="ARBA00009638"/>
    </source>
</evidence>
<evidence type="ECO:0000256" key="4">
    <source>
        <dbReference type="ARBA" id="ARBA00022690"/>
    </source>
</evidence>
<feature type="compositionally biased region" description="Gly residues" evidence="10">
    <location>
        <begin position="25"/>
        <end position="35"/>
    </location>
</feature>
<organism evidence="12 13">
    <name type="scientific">Lolium multiflorum</name>
    <name type="common">Italian ryegrass</name>
    <name type="synonym">Lolium perenne subsp. multiflorum</name>
    <dbReference type="NCBI Taxonomy" id="4521"/>
    <lineage>
        <taxon>Eukaryota</taxon>
        <taxon>Viridiplantae</taxon>
        <taxon>Streptophyta</taxon>
        <taxon>Embryophyta</taxon>
        <taxon>Tracheophyta</taxon>
        <taxon>Spermatophyta</taxon>
        <taxon>Magnoliopsida</taxon>
        <taxon>Liliopsida</taxon>
        <taxon>Poales</taxon>
        <taxon>Poaceae</taxon>
        <taxon>BOP clade</taxon>
        <taxon>Pooideae</taxon>
        <taxon>Poodae</taxon>
        <taxon>Poeae</taxon>
        <taxon>Poeae Chloroplast Group 2 (Poeae type)</taxon>
        <taxon>Loliodinae</taxon>
        <taxon>Loliinae</taxon>
        <taxon>Lolium</taxon>
    </lineage>
</organism>
<dbReference type="Gene3D" id="3.40.50.300">
    <property type="entry name" value="P-loop containing nucleotide triphosphate hydrolases"/>
    <property type="match status" value="1"/>
</dbReference>
<evidence type="ECO:0000313" key="13">
    <source>
        <dbReference type="Proteomes" id="UP001231189"/>
    </source>
</evidence>
<keyword evidence="13" id="KW-1185">Reference proteome</keyword>
<feature type="compositionally biased region" description="Polar residues" evidence="10">
    <location>
        <begin position="9"/>
        <end position="22"/>
    </location>
</feature>
<dbReference type="InterPro" id="IPR030393">
    <property type="entry name" value="G_ENGB_dom"/>
</dbReference>
<dbReference type="GO" id="GO:0005525">
    <property type="term" value="F:GTP binding"/>
    <property type="evidence" value="ECO:0007669"/>
    <property type="project" value="UniProtKB-KW"/>
</dbReference>
<feature type="compositionally biased region" description="Gly residues" evidence="10">
    <location>
        <begin position="148"/>
        <end position="160"/>
    </location>
</feature>
<evidence type="ECO:0000256" key="7">
    <source>
        <dbReference type="ARBA" id="ARBA00022842"/>
    </source>
</evidence>
<dbReference type="Gene3D" id="3.30.10.10">
    <property type="entry name" value="Trypsin Inhibitor V, subunit A"/>
    <property type="match status" value="1"/>
</dbReference>
<evidence type="ECO:0000256" key="6">
    <source>
        <dbReference type="ARBA" id="ARBA00022741"/>
    </source>
</evidence>
<keyword evidence="9" id="KW-0342">GTP-binding</keyword>
<evidence type="ECO:0000313" key="12">
    <source>
        <dbReference type="EMBL" id="KAK1643084.1"/>
    </source>
</evidence>
<dbReference type="InterPro" id="IPR000864">
    <property type="entry name" value="Prot_inh_pot1"/>
</dbReference>
<evidence type="ECO:0000256" key="2">
    <source>
        <dbReference type="ARBA" id="ARBA00008210"/>
    </source>
</evidence>
<dbReference type="PANTHER" id="PTHR47560">
    <property type="entry name" value="EXPRESSED PROTEIN"/>
    <property type="match status" value="1"/>
</dbReference>
<feature type="compositionally biased region" description="Polar residues" evidence="10">
    <location>
        <begin position="113"/>
        <end position="129"/>
    </location>
</feature>
<evidence type="ECO:0000256" key="9">
    <source>
        <dbReference type="ARBA" id="ARBA00023134"/>
    </source>
</evidence>
<gene>
    <name evidence="12" type="ORF">QYE76_060889</name>
</gene>
<feature type="compositionally biased region" description="Basic and acidic residues" evidence="10">
    <location>
        <begin position="224"/>
        <end position="273"/>
    </location>
</feature>
<dbReference type="AlphaFoldDB" id="A0AAD8W6Q0"/>
<feature type="compositionally biased region" description="Basic and acidic residues" evidence="10">
    <location>
        <begin position="161"/>
        <end position="193"/>
    </location>
</feature>
<proteinExistence type="inferred from homology"/>
<dbReference type="PANTHER" id="PTHR47560:SF1">
    <property type="entry name" value="EXPRESSED PROTEIN"/>
    <property type="match status" value="1"/>
</dbReference>
<evidence type="ECO:0000259" key="11">
    <source>
        <dbReference type="PROSITE" id="PS51706"/>
    </source>
</evidence>